<keyword evidence="1" id="KW-1133">Transmembrane helix</keyword>
<keyword evidence="1" id="KW-0812">Transmembrane</keyword>
<dbReference type="Proteomes" id="UP000198705">
    <property type="component" value="Unassembled WGS sequence"/>
</dbReference>
<keyword evidence="1" id="KW-0472">Membrane</keyword>
<feature type="transmembrane region" description="Helical" evidence="1">
    <location>
        <begin position="105"/>
        <end position="124"/>
    </location>
</feature>
<name>A0A1I5D607_9FLAO</name>
<dbReference type="STRING" id="649333.SAMN04487989_10712"/>
<accession>A0A1I5D607</accession>
<organism evidence="2 3">
    <name type="scientific">Bizionia echini</name>
    <dbReference type="NCBI Taxonomy" id="649333"/>
    <lineage>
        <taxon>Bacteria</taxon>
        <taxon>Pseudomonadati</taxon>
        <taxon>Bacteroidota</taxon>
        <taxon>Flavobacteriia</taxon>
        <taxon>Flavobacteriales</taxon>
        <taxon>Flavobacteriaceae</taxon>
        <taxon>Bizionia</taxon>
    </lineage>
</organism>
<reference evidence="3" key="1">
    <citation type="submission" date="2016-10" db="EMBL/GenBank/DDBJ databases">
        <authorList>
            <person name="Varghese N."/>
            <person name="Submissions S."/>
        </authorList>
    </citation>
    <scope>NUCLEOTIDE SEQUENCE [LARGE SCALE GENOMIC DNA]</scope>
    <source>
        <strain evidence="3">DSM 23925</strain>
    </source>
</reference>
<gene>
    <name evidence="2" type="ORF">SAMN04487989_10712</name>
</gene>
<feature type="transmembrane region" description="Helical" evidence="1">
    <location>
        <begin position="63"/>
        <end position="85"/>
    </location>
</feature>
<evidence type="ECO:0000256" key="1">
    <source>
        <dbReference type="SAM" id="Phobius"/>
    </source>
</evidence>
<proteinExistence type="predicted"/>
<evidence type="ECO:0000313" key="3">
    <source>
        <dbReference type="Proteomes" id="UP000198705"/>
    </source>
</evidence>
<dbReference type="EMBL" id="FOVN01000007">
    <property type="protein sequence ID" value="SFN94678.1"/>
    <property type="molecule type" value="Genomic_DNA"/>
</dbReference>
<dbReference type="AlphaFoldDB" id="A0A1I5D607"/>
<feature type="transmembrane region" description="Helical" evidence="1">
    <location>
        <begin position="23"/>
        <end position="48"/>
    </location>
</feature>
<protein>
    <submittedName>
        <fullName evidence="2">Uncharacterized protein</fullName>
    </submittedName>
</protein>
<dbReference type="RefSeq" id="WP_092209508.1">
    <property type="nucleotide sequence ID" value="NZ_FOVN01000007.1"/>
</dbReference>
<feature type="transmembrane region" description="Helical" evidence="1">
    <location>
        <begin position="179"/>
        <end position="197"/>
    </location>
</feature>
<keyword evidence="3" id="KW-1185">Reference proteome</keyword>
<sequence>MESKDYLKDISEIKHLMNKSSRFISLSGLSGILAGIYALIGAGFAYWLVKTYSNGTLLLDGTIFKLVLIDLFLVAFFSIVTAIILTTRKAKKQGEKIWDGTSKRLVVNFLIPLLVGGLYILIILGQQKYGQTGALMLIFYGLALINASKYSIGDIRYLGFIEIIIGLICALFPGYGFWLWILGFGIMHIVYGTWMYLKYDRKQP</sequence>
<evidence type="ECO:0000313" key="2">
    <source>
        <dbReference type="EMBL" id="SFN94678.1"/>
    </source>
</evidence>
<feature type="transmembrane region" description="Helical" evidence="1">
    <location>
        <begin position="130"/>
        <end position="148"/>
    </location>
</feature>
<feature type="transmembrane region" description="Helical" evidence="1">
    <location>
        <begin position="155"/>
        <end position="173"/>
    </location>
</feature>
<dbReference type="OrthoDB" id="1120881at2"/>